<keyword evidence="5 8" id="KW-0067">ATP-binding</keyword>
<dbReference type="GO" id="GO:0140662">
    <property type="term" value="F:ATP-dependent protein folding chaperone"/>
    <property type="evidence" value="ECO:0007669"/>
    <property type="project" value="InterPro"/>
</dbReference>
<dbReference type="RefSeq" id="WP_131749903.1">
    <property type="nucleotide sequence ID" value="NZ_CAACYI010000001.1"/>
</dbReference>
<keyword evidence="3 8" id="KW-0963">Cytoplasm</keyword>
<sequence>MNYEFKAQSKRLMELMIHSIYTNKEIFLRELISNASDATDKMYYESLTNQDLTFNKDDYVIEILPDKDKRTLTIRDHGIGMDQEDLVENLGTIAQSGSLDFKKKLEDQDEATDLIGQFGVGFYSAFLVADKVEVLTKKFGQDQAYLWTSSGVDGFTIDKAQKEDLGTSITLYLKENTEDENYDQFLETYKIQEMVARYSNYIRYPIQMEVTKSRPLENSDQEDQEPKYESYQELETLNSMVPIWKKDKKDLTQEDYENFYHDEGFGFDKPLDYIHIKVEGLVNYRGILYLPSSEPFNWRSKDFEKGLKLYSNGVLIMDKCQQLLPDAFSFVTGVIDSEDLNLNISREILQEDRELKIISKNIERKIKDKLLDLMKNRREDYVNFYKTFGLTFKAAIYESFGMEKDKYSDLLLFVSSKDQAYTSLDDYLDRMQEDQEAIYYATGDSLAKMDQLPQKEAMAEKGLEILYLTDPIDEFVLKAMRDYKGKSFVSINTEKEEKLEKTQEEEGLFKEMKDILAGEVVAIKASEDLADHPVCLLSRGEVSIEMEKIFQAQGQDIQAEKVLEINKNHPIYQKLLSLKDNEDMLKKYTKLLYNQARLIEGLGLQNPSDYTKTIFDLLMKEDQ</sequence>
<organism evidence="10 11">
    <name type="scientific">Urinicoccus massiliensis</name>
    <dbReference type="NCBI Taxonomy" id="1723382"/>
    <lineage>
        <taxon>Bacteria</taxon>
        <taxon>Bacillati</taxon>
        <taxon>Bacillota</taxon>
        <taxon>Tissierellia</taxon>
        <taxon>Tissierellales</taxon>
        <taxon>Peptoniphilaceae</taxon>
        <taxon>Urinicoccus</taxon>
    </lineage>
</organism>
<evidence type="ECO:0000256" key="8">
    <source>
        <dbReference type="HAMAP-Rule" id="MF_00505"/>
    </source>
</evidence>
<evidence type="ECO:0000256" key="6">
    <source>
        <dbReference type="ARBA" id="ARBA00023016"/>
    </source>
</evidence>
<dbReference type="Pfam" id="PF00183">
    <property type="entry name" value="HSP90"/>
    <property type="match status" value="1"/>
</dbReference>
<protein>
    <recommendedName>
        <fullName evidence="8">Chaperone protein HtpG</fullName>
    </recommendedName>
    <alternativeName>
        <fullName evidence="8">Heat shock protein HtpG</fullName>
    </alternativeName>
    <alternativeName>
        <fullName evidence="8">High temperature protein G</fullName>
    </alternativeName>
</protein>
<dbReference type="CDD" id="cd16927">
    <property type="entry name" value="HATPase_Hsp90-like"/>
    <property type="match status" value="1"/>
</dbReference>
<keyword evidence="6 8" id="KW-0346">Stress response</keyword>
<evidence type="ECO:0000256" key="5">
    <source>
        <dbReference type="ARBA" id="ARBA00022840"/>
    </source>
</evidence>
<evidence type="ECO:0000256" key="3">
    <source>
        <dbReference type="ARBA" id="ARBA00022490"/>
    </source>
</evidence>
<keyword evidence="4 8" id="KW-0547">Nucleotide-binding</keyword>
<comment type="subunit">
    <text evidence="8">Homodimer.</text>
</comment>
<dbReference type="Gene3D" id="3.40.50.11260">
    <property type="match status" value="1"/>
</dbReference>
<feature type="binding site" evidence="9">
    <location>
        <position position="81"/>
    </location>
    <ligand>
        <name>ATP</name>
        <dbReference type="ChEBI" id="CHEBI:30616"/>
    </ligand>
</feature>
<name>A0A8H2M6F0_9FIRM</name>
<evidence type="ECO:0000256" key="9">
    <source>
        <dbReference type="PIRSR" id="PIRSR002583-1"/>
    </source>
</evidence>
<gene>
    <name evidence="8 10" type="primary">htpG</name>
    <name evidence="10" type="ORF">NCTC13150_01946</name>
</gene>
<keyword evidence="7 8" id="KW-0143">Chaperone</keyword>
<dbReference type="Proteomes" id="UP000377798">
    <property type="component" value="Unassembled WGS sequence"/>
</dbReference>
<dbReference type="PRINTS" id="PR00775">
    <property type="entry name" value="HEATSHOCK90"/>
</dbReference>
<dbReference type="SUPFAM" id="SSF110942">
    <property type="entry name" value="HSP90 C-terminal domain"/>
    <property type="match status" value="1"/>
</dbReference>
<feature type="binding site" evidence="9">
    <location>
        <begin position="117"/>
        <end position="122"/>
    </location>
    <ligand>
        <name>ATP</name>
        <dbReference type="ChEBI" id="CHEBI:30616"/>
    </ligand>
</feature>
<dbReference type="PIRSF" id="PIRSF002583">
    <property type="entry name" value="Hsp90"/>
    <property type="match status" value="1"/>
</dbReference>
<feature type="binding site" evidence="9">
    <location>
        <position position="167"/>
    </location>
    <ligand>
        <name>ATP</name>
        <dbReference type="ChEBI" id="CHEBI:30616"/>
    </ligand>
</feature>
<dbReference type="InterPro" id="IPR019805">
    <property type="entry name" value="Heat_shock_protein_90_CS"/>
</dbReference>
<dbReference type="Gene3D" id="3.30.230.80">
    <property type="match status" value="1"/>
</dbReference>
<reference evidence="10 11" key="1">
    <citation type="submission" date="2019-02" db="EMBL/GenBank/DDBJ databases">
        <authorList>
            <consortium name="Pathogen Informatics"/>
        </authorList>
    </citation>
    <scope>NUCLEOTIDE SEQUENCE [LARGE SCALE GENOMIC DNA]</scope>
    <source>
        <strain evidence="10 11">3012STDY7089603</strain>
    </source>
</reference>
<dbReference type="FunFam" id="3.30.565.10:FF:000009">
    <property type="entry name" value="Molecular chaperone HtpG"/>
    <property type="match status" value="1"/>
</dbReference>
<evidence type="ECO:0000313" key="10">
    <source>
        <dbReference type="EMBL" id="VFB17357.1"/>
    </source>
</evidence>
<dbReference type="Pfam" id="PF13589">
    <property type="entry name" value="HATPase_c_3"/>
    <property type="match status" value="1"/>
</dbReference>
<dbReference type="HAMAP" id="MF_00505">
    <property type="entry name" value="HSP90"/>
    <property type="match status" value="1"/>
</dbReference>
<accession>A0A8H2M6F0</accession>
<feature type="binding site" evidence="9">
    <location>
        <position position="34"/>
    </location>
    <ligand>
        <name>ATP</name>
        <dbReference type="ChEBI" id="CHEBI:30616"/>
    </ligand>
</feature>
<feature type="binding site" evidence="9">
    <location>
        <position position="76"/>
    </location>
    <ligand>
        <name>ATP</name>
        <dbReference type="ChEBI" id="CHEBI:30616"/>
    </ligand>
</feature>
<feature type="binding site" evidence="9">
    <location>
        <begin position="96"/>
        <end position="97"/>
    </location>
    <ligand>
        <name>ATP</name>
        <dbReference type="ChEBI" id="CHEBI:30616"/>
    </ligand>
</feature>
<dbReference type="PROSITE" id="PS00298">
    <property type="entry name" value="HSP90"/>
    <property type="match status" value="1"/>
</dbReference>
<dbReference type="NCBIfam" id="NF003555">
    <property type="entry name" value="PRK05218.1"/>
    <property type="match status" value="1"/>
</dbReference>
<evidence type="ECO:0000256" key="1">
    <source>
        <dbReference type="ARBA" id="ARBA00004496"/>
    </source>
</evidence>
<feature type="region of interest" description="A; substrate-binding" evidence="8">
    <location>
        <begin position="1"/>
        <end position="346"/>
    </location>
</feature>
<dbReference type="InterPro" id="IPR001404">
    <property type="entry name" value="Hsp90_fam"/>
</dbReference>
<evidence type="ECO:0000313" key="11">
    <source>
        <dbReference type="Proteomes" id="UP000377798"/>
    </source>
</evidence>
<dbReference type="EMBL" id="CAACYI010000001">
    <property type="protein sequence ID" value="VFB17357.1"/>
    <property type="molecule type" value="Genomic_DNA"/>
</dbReference>
<keyword evidence="11" id="KW-1185">Reference proteome</keyword>
<dbReference type="InterPro" id="IPR020568">
    <property type="entry name" value="Ribosomal_Su5_D2-typ_SF"/>
</dbReference>
<dbReference type="SUPFAM" id="SSF54211">
    <property type="entry name" value="Ribosomal protein S5 domain 2-like"/>
    <property type="match status" value="1"/>
</dbReference>
<dbReference type="GO" id="GO:0051082">
    <property type="term" value="F:unfolded protein binding"/>
    <property type="evidence" value="ECO:0007669"/>
    <property type="project" value="UniProtKB-UniRule"/>
</dbReference>
<dbReference type="InterPro" id="IPR037196">
    <property type="entry name" value="HSP90_C"/>
</dbReference>
<evidence type="ECO:0000256" key="4">
    <source>
        <dbReference type="ARBA" id="ARBA00022741"/>
    </source>
</evidence>
<dbReference type="GO" id="GO:0005524">
    <property type="term" value="F:ATP binding"/>
    <property type="evidence" value="ECO:0007669"/>
    <property type="project" value="UniProtKB-UniRule"/>
</dbReference>
<dbReference type="GO" id="GO:0016887">
    <property type="term" value="F:ATP hydrolysis activity"/>
    <property type="evidence" value="ECO:0007669"/>
    <property type="project" value="InterPro"/>
</dbReference>
<comment type="function">
    <text evidence="8">Molecular chaperone. Has ATPase activity.</text>
</comment>
<feature type="region of interest" description="C" evidence="8">
    <location>
        <begin position="549"/>
        <end position="623"/>
    </location>
</feature>
<comment type="caution">
    <text evidence="8">Lacks conserved residue(s) required for the propagation of feature annotation.</text>
</comment>
<dbReference type="AlphaFoldDB" id="A0A8H2M6F0"/>
<comment type="caution">
    <text evidence="10">The sequence shown here is derived from an EMBL/GenBank/DDBJ whole genome shotgun (WGS) entry which is preliminary data.</text>
</comment>
<comment type="similarity">
    <text evidence="2 8">Belongs to the heat shock protein 90 family.</text>
</comment>
<feature type="binding site" evidence="9">
    <location>
        <position position="89"/>
    </location>
    <ligand>
        <name>ATP</name>
        <dbReference type="ChEBI" id="CHEBI:30616"/>
    </ligand>
</feature>
<dbReference type="PANTHER" id="PTHR11528">
    <property type="entry name" value="HEAT SHOCK PROTEIN 90 FAMILY MEMBER"/>
    <property type="match status" value="1"/>
</dbReference>
<feature type="binding site" evidence="9">
    <location>
        <position position="346"/>
    </location>
    <ligand>
        <name>ATP</name>
        <dbReference type="ChEBI" id="CHEBI:30616"/>
    </ligand>
</feature>
<dbReference type="SUPFAM" id="SSF55874">
    <property type="entry name" value="ATPase domain of HSP90 chaperone/DNA topoisomerase II/histidine kinase"/>
    <property type="match status" value="1"/>
</dbReference>
<proteinExistence type="inferred from homology"/>
<dbReference type="InterPro" id="IPR036890">
    <property type="entry name" value="HATPase_C_sf"/>
</dbReference>
<dbReference type="Gene3D" id="1.20.120.790">
    <property type="entry name" value="Heat shock protein 90, C-terminal domain"/>
    <property type="match status" value="1"/>
</dbReference>
<comment type="subcellular location">
    <subcellularLocation>
        <location evidence="1 8">Cytoplasm</location>
    </subcellularLocation>
</comment>
<dbReference type="GO" id="GO:0005737">
    <property type="term" value="C:cytoplasm"/>
    <property type="evidence" value="ECO:0007669"/>
    <property type="project" value="UniProtKB-SubCell"/>
</dbReference>
<evidence type="ECO:0000256" key="7">
    <source>
        <dbReference type="ARBA" id="ARBA00023186"/>
    </source>
</evidence>
<dbReference type="InterPro" id="IPR020575">
    <property type="entry name" value="Hsp90_N"/>
</dbReference>
<evidence type="ECO:0000256" key="2">
    <source>
        <dbReference type="ARBA" id="ARBA00008239"/>
    </source>
</evidence>
<dbReference type="Gene3D" id="3.30.565.10">
    <property type="entry name" value="Histidine kinase-like ATPase, C-terminal domain"/>
    <property type="match status" value="1"/>
</dbReference>
<feature type="binding site" evidence="9">
    <location>
        <position position="30"/>
    </location>
    <ligand>
        <name>ATP</name>
        <dbReference type="ChEBI" id="CHEBI:30616"/>
    </ligand>
</feature>